<dbReference type="AlphaFoldDB" id="A0A813EI81"/>
<protein>
    <submittedName>
        <fullName evidence="1">Uncharacterized protein</fullName>
    </submittedName>
</protein>
<evidence type="ECO:0000313" key="2">
    <source>
        <dbReference type="Proteomes" id="UP000654075"/>
    </source>
</evidence>
<comment type="caution">
    <text evidence="1">The sequence shown here is derived from an EMBL/GenBank/DDBJ whole genome shotgun (WGS) entry which is preliminary data.</text>
</comment>
<dbReference type="EMBL" id="CAJNNV010012016">
    <property type="protein sequence ID" value="CAE8600295.1"/>
    <property type="molecule type" value="Genomic_DNA"/>
</dbReference>
<reference evidence="1" key="1">
    <citation type="submission" date="2021-02" db="EMBL/GenBank/DDBJ databases">
        <authorList>
            <person name="Dougan E. K."/>
            <person name="Rhodes N."/>
            <person name="Thang M."/>
            <person name="Chan C."/>
        </authorList>
    </citation>
    <scope>NUCLEOTIDE SEQUENCE</scope>
</reference>
<keyword evidence="2" id="KW-1185">Reference proteome</keyword>
<evidence type="ECO:0000313" key="1">
    <source>
        <dbReference type="EMBL" id="CAE8600295.1"/>
    </source>
</evidence>
<name>A0A813EI81_POLGL</name>
<dbReference type="Proteomes" id="UP000654075">
    <property type="component" value="Unassembled WGS sequence"/>
</dbReference>
<sequence length="336" mass="36485">MAMSPGTSQVLPVVASPRASLAASSRRVSASWHARPAISGAAARSDSSLGSAASAGAVLAVLCSISGSRRVRASRRAAAVARRAGVTGPGWTDELARVFDPREEGPRWHRDLGYRGRPRLRVLLDAEDLVHSYAKAMYELTGKWTGPLSEGITKAVNYGAWAGGDPEDIDSQDRKVDDPIFTPPEILTFVAIPADLIEAVEAGCLCDGYPEDRRKEVENVVLNEDGLYINEFLRSLQDDNRLLTWNRPSRLPGGAARPNTLMVQKYYQSGKPIGFRNLRARPIVLSQAMGAGSTLKVGESVEALKPGYFTDNDLWSPSKWEKAEVLAVNYDGTYDL</sequence>
<gene>
    <name evidence="1" type="ORF">PGLA1383_LOCUS18626</name>
</gene>
<proteinExistence type="predicted"/>
<feature type="non-terminal residue" evidence="1">
    <location>
        <position position="336"/>
    </location>
</feature>
<accession>A0A813EI81</accession>
<dbReference type="OrthoDB" id="441541at2759"/>
<organism evidence="1 2">
    <name type="scientific">Polarella glacialis</name>
    <name type="common">Dinoflagellate</name>
    <dbReference type="NCBI Taxonomy" id="89957"/>
    <lineage>
        <taxon>Eukaryota</taxon>
        <taxon>Sar</taxon>
        <taxon>Alveolata</taxon>
        <taxon>Dinophyceae</taxon>
        <taxon>Suessiales</taxon>
        <taxon>Suessiaceae</taxon>
        <taxon>Polarella</taxon>
    </lineage>
</organism>